<sequence length="120" mass="13133">MKYLLLIHMNPAVFDTLSEEEKNEVFAGHNEISEELRTTGELLGFVALAEPAASTTVRVRGGVVDATDGPYVETKEFLAGYYAVDCETHERAVELAAKIPDASFNAIEVRPVMNEAGLEM</sequence>
<feature type="domain" description="YCII-related" evidence="2">
    <location>
        <begin position="1"/>
        <end position="114"/>
    </location>
</feature>
<comment type="caution">
    <text evidence="3">The sequence shown here is derived from an EMBL/GenBank/DDBJ whole genome shotgun (WGS) entry which is preliminary data.</text>
</comment>
<dbReference type="Gene3D" id="3.30.70.1060">
    <property type="entry name" value="Dimeric alpha+beta barrel"/>
    <property type="match status" value="1"/>
</dbReference>
<dbReference type="PANTHER" id="PTHR35174">
    <property type="entry name" value="BLL7171 PROTEIN-RELATED"/>
    <property type="match status" value="1"/>
</dbReference>
<dbReference type="EMBL" id="VIRS01000046">
    <property type="protein sequence ID" value="TQS40190.1"/>
    <property type="molecule type" value="Genomic_DNA"/>
</dbReference>
<organism evidence="3 4">
    <name type="scientific">Cryptosporangium phraense</name>
    <dbReference type="NCBI Taxonomy" id="2593070"/>
    <lineage>
        <taxon>Bacteria</taxon>
        <taxon>Bacillati</taxon>
        <taxon>Actinomycetota</taxon>
        <taxon>Actinomycetes</taxon>
        <taxon>Cryptosporangiales</taxon>
        <taxon>Cryptosporangiaceae</taxon>
        <taxon>Cryptosporangium</taxon>
    </lineage>
</organism>
<dbReference type="Proteomes" id="UP000317982">
    <property type="component" value="Unassembled WGS sequence"/>
</dbReference>
<comment type="similarity">
    <text evidence="1">Belongs to the YciI family.</text>
</comment>
<dbReference type="OrthoDB" id="3784582at2"/>
<dbReference type="InterPro" id="IPR011008">
    <property type="entry name" value="Dimeric_a/b-barrel"/>
</dbReference>
<gene>
    <name evidence="3" type="ORF">FL583_36145</name>
</gene>
<protein>
    <recommendedName>
        <fullName evidence="2">YCII-related domain-containing protein</fullName>
    </recommendedName>
</protein>
<evidence type="ECO:0000259" key="2">
    <source>
        <dbReference type="Pfam" id="PF03795"/>
    </source>
</evidence>
<name>A0A545AG03_9ACTN</name>
<accession>A0A545AG03</accession>
<dbReference type="PANTHER" id="PTHR35174:SF3">
    <property type="entry name" value="BLL7171 PROTEIN"/>
    <property type="match status" value="1"/>
</dbReference>
<proteinExistence type="inferred from homology"/>
<dbReference type="InParanoid" id="A0A545AG03"/>
<keyword evidence="4" id="KW-1185">Reference proteome</keyword>
<dbReference type="AlphaFoldDB" id="A0A545AG03"/>
<evidence type="ECO:0000256" key="1">
    <source>
        <dbReference type="ARBA" id="ARBA00007689"/>
    </source>
</evidence>
<evidence type="ECO:0000313" key="4">
    <source>
        <dbReference type="Proteomes" id="UP000317982"/>
    </source>
</evidence>
<dbReference type="InterPro" id="IPR005545">
    <property type="entry name" value="YCII"/>
</dbReference>
<dbReference type="SUPFAM" id="SSF54909">
    <property type="entry name" value="Dimeric alpha+beta barrel"/>
    <property type="match status" value="1"/>
</dbReference>
<reference evidence="3 4" key="1">
    <citation type="submission" date="2019-07" db="EMBL/GenBank/DDBJ databases">
        <title>Cryptosporangium phraense sp. nov., isolated from plant litter.</title>
        <authorList>
            <person name="Suriyachadkun C."/>
        </authorList>
    </citation>
    <scope>NUCLEOTIDE SEQUENCE [LARGE SCALE GENOMIC DNA]</scope>
    <source>
        <strain evidence="3 4">A-T 5661</strain>
    </source>
</reference>
<evidence type="ECO:0000313" key="3">
    <source>
        <dbReference type="EMBL" id="TQS40190.1"/>
    </source>
</evidence>
<dbReference type="Pfam" id="PF03795">
    <property type="entry name" value="YCII"/>
    <property type="match status" value="1"/>
</dbReference>